<reference evidence="14 15" key="1">
    <citation type="submission" date="2015-12" db="EMBL/GenBank/DDBJ databases">
        <title>Draft genome of the nematode, Onchocerca flexuosa.</title>
        <authorList>
            <person name="Mitreva M."/>
        </authorList>
    </citation>
    <scope>NUCLEOTIDE SEQUENCE [LARGE SCALE GENOMIC DNA]</scope>
    <source>
        <strain evidence="14">Red Deer</strain>
    </source>
</reference>
<dbReference type="InterPro" id="IPR006202">
    <property type="entry name" value="Neur_chan_lig-bd"/>
</dbReference>
<keyword evidence="15" id="KW-1185">Reference proteome</keyword>
<dbReference type="NCBIfam" id="TIGR00860">
    <property type="entry name" value="LIC"/>
    <property type="match status" value="1"/>
</dbReference>
<dbReference type="SUPFAM" id="SSF90112">
    <property type="entry name" value="Neurotransmitter-gated ion-channel transmembrane pore"/>
    <property type="match status" value="1"/>
</dbReference>
<evidence type="ECO:0000256" key="4">
    <source>
        <dbReference type="ARBA" id="ARBA00022475"/>
    </source>
</evidence>
<dbReference type="Proteomes" id="UP000242913">
    <property type="component" value="Unassembled WGS sequence"/>
</dbReference>
<dbReference type="PANTHER" id="PTHR18945">
    <property type="entry name" value="NEUROTRANSMITTER GATED ION CHANNEL"/>
    <property type="match status" value="1"/>
</dbReference>
<dbReference type="Pfam" id="PF02931">
    <property type="entry name" value="Neur_chan_LBD"/>
    <property type="match status" value="1"/>
</dbReference>
<dbReference type="Gene3D" id="2.70.170.10">
    <property type="entry name" value="Neurotransmitter-gated ion-channel ligand-binding domain"/>
    <property type="match status" value="1"/>
</dbReference>
<keyword evidence="9 11" id="KW-0472">Membrane</keyword>
<dbReference type="GO" id="GO:0005230">
    <property type="term" value="F:extracellular ligand-gated monoatomic ion channel activity"/>
    <property type="evidence" value="ECO:0007669"/>
    <property type="project" value="InterPro"/>
</dbReference>
<dbReference type="Gene3D" id="1.20.58.390">
    <property type="entry name" value="Neurotransmitter-gated ion-channel transmembrane domain"/>
    <property type="match status" value="1"/>
</dbReference>
<dbReference type="PRINTS" id="PR00252">
    <property type="entry name" value="NRIONCHANNEL"/>
</dbReference>
<accession>A0A238C5I7</accession>
<dbReference type="InterPro" id="IPR006201">
    <property type="entry name" value="Neur_channel"/>
</dbReference>
<keyword evidence="6" id="KW-0732">Signal</keyword>
<name>A0A238C5I7_9BILA</name>
<evidence type="ECO:0000256" key="5">
    <source>
        <dbReference type="ARBA" id="ARBA00022692"/>
    </source>
</evidence>
<sequence length="457" mass="52630">MLLSRFYKSTSIISLIGLNHANYLPLLLSILSLTLISRETKASTDTDIINKLLGKGYDWRVRPPGTNLSITGGHGPVVVAVNMLIRSISKIDDVNMEYSVQLTFRESWVDGRLAFGYPRDNTPDFVILTAGQQIWMPDSFFQNEKQAQRHMIDKPNVLIRVHKDGTILYSVRISLYYPMDIQTCLIDLASYAYTTDDIEYVWKSKDPVQLKEGLHSSLPSFQLSNVTTTFCTSKTNTGTYSCLRTILELRRQFSYYLLQLYVPSSMLVIVSWVSFWLDRTAIPARVTLGVTTLLTMTTQASGINAKLPPVSYTKAIDVWIGACLTFIFGALLEFAWVTYMSSRNRSRSMKRNRMKSNALIERSNQTAATQLIIFNKDAMECGEIWVRQRSDSDEENGERINTIINDNDNKWRQIRRSRRLMKRYYKQFKFFGWLRRKFSTNDRAKQADYLSSLILNI</sequence>
<dbReference type="FunFam" id="2.70.170.10:FF:000038">
    <property type="entry name" value="Glutamate-gated chloride channel alpha"/>
    <property type="match status" value="1"/>
</dbReference>
<dbReference type="CDD" id="cd18993">
    <property type="entry name" value="LGIC_ECD_GluCl"/>
    <property type="match status" value="1"/>
</dbReference>
<keyword evidence="10" id="KW-0407">Ion channel</keyword>
<dbReference type="GO" id="GO:0004888">
    <property type="term" value="F:transmembrane signaling receptor activity"/>
    <property type="evidence" value="ECO:0007669"/>
    <property type="project" value="InterPro"/>
</dbReference>
<keyword evidence="3" id="KW-0813">Transport</keyword>
<evidence type="ECO:0000259" key="13">
    <source>
        <dbReference type="Pfam" id="PF02932"/>
    </source>
</evidence>
<evidence type="ECO:0000256" key="10">
    <source>
        <dbReference type="ARBA" id="ARBA00023303"/>
    </source>
</evidence>
<keyword evidence="8" id="KW-0406">Ion transport</keyword>
<evidence type="ECO:0000259" key="12">
    <source>
        <dbReference type="Pfam" id="PF02931"/>
    </source>
</evidence>
<keyword evidence="4" id="KW-1003">Cell membrane</keyword>
<organism evidence="14 15">
    <name type="scientific">Onchocerca flexuosa</name>
    <dbReference type="NCBI Taxonomy" id="387005"/>
    <lineage>
        <taxon>Eukaryota</taxon>
        <taxon>Metazoa</taxon>
        <taxon>Ecdysozoa</taxon>
        <taxon>Nematoda</taxon>
        <taxon>Chromadorea</taxon>
        <taxon>Rhabditida</taxon>
        <taxon>Spirurina</taxon>
        <taxon>Spiruromorpha</taxon>
        <taxon>Filarioidea</taxon>
        <taxon>Onchocercidae</taxon>
        <taxon>Onchocerca</taxon>
    </lineage>
</organism>
<evidence type="ECO:0000256" key="7">
    <source>
        <dbReference type="ARBA" id="ARBA00022989"/>
    </source>
</evidence>
<dbReference type="FunFam" id="1.20.58.390:FF:000084">
    <property type="entry name" value="Glutamate-gated chloride channel subunit beta"/>
    <property type="match status" value="1"/>
</dbReference>
<dbReference type="InterPro" id="IPR006029">
    <property type="entry name" value="Neurotrans-gated_channel_TM"/>
</dbReference>
<dbReference type="InterPro" id="IPR038050">
    <property type="entry name" value="Neuro_actylchol_rec"/>
</dbReference>
<proteinExistence type="predicted"/>
<evidence type="ECO:0000256" key="6">
    <source>
        <dbReference type="ARBA" id="ARBA00022729"/>
    </source>
</evidence>
<dbReference type="InterPro" id="IPR006028">
    <property type="entry name" value="GABAA/Glycine_rcpt"/>
</dbReference>
<evidence type="ECO:0000256" key="1">
    <source>
        <dbReference type="ARBA" id="ARBA00004141"/>
    </source>
</evidence>
<feature type="domain" description="Neurotransmitter-gated ion-channel ligand-binding" evidence="12">
    <location>
        <begin position="46"/>
        <end position="252"/>
    </location>
</feature>
<dbReference type="SUPFAM" id="SSF63712">
    <property type="entry name" value="Nicotinic receptor ligand binding domain-like"/>
    <property type="match status" value="1"/>
</dbReference>
<evidence type="ECO:0000256" key="3">
    <source>
        <dbReference type="ARBA" id="ARBA00022448"/>
    </source>
</evidence>
<dbReference type="CDD" id="cd19062">
    <property type="entry name" value="LGIC_TM_GluCl"/>
    <property type="match status" value="1"/>
</dbReference>
<dbReference type="GO" id="GO:0005886">
    <property type="term" value="C:plasma membrane"/>
    <property type="evidence" value="ECO:0007669"/>
    <property type="project" value="UniProtKB-SubCell"/>
</dbReference>
<dbReference type="PRINTS" id="PR00253">
    <property type="entry name" value="GABAARECEPTR"/>
</dbReference>
<feature type="transmembrane region" description="Helical" evidence="11">
    <location>
        <begin position="318"/>
        <end position="341"/>
    </location>
</feature>
<dbReference type="OrthoDB" id="442503at2759"/>
<dbReference type="EMBL" id="KZ269978">
    <property type="protein sequence ID" value="OZC12290.1"/>
    <property type="molecule type" value="Genomic_DNA"/>
</dbReference>
<evidence type="ECO:0000313" key="14">
    <source>
        <dbReference type="EMBL" id="OZC12290.1"/>
    </source>
</evidence>
<dbReference type="AlphaFoldDB" id="A0A238C5I7"/>
<feature type="domain" description="Neurotransmitter-gated ion-channel transmembrane" evidence="13">
    <location>
        <begin position="260"/>
        <end position="369"/>
    </location>
</feature>
<feature type="transmembrane region" description="Helical" evidence="11">
    <location>
        <begin position="253"/>
        <end position="277"/>
    </location>
</feature>
<dbReference type="Pfam" id="PF02932">
    <property type="entry name" value="Neur_chan_memb"/>
    <property type="match status" value="1"/>
</dbReference>
<dbReference type="InterPro" id="IPR036719">
    <property type="entry name" value="Neuro-gated_channel_TM_sf"/>
</dbReference>
<evidence type="ECO:0000256" key="8">
    <source>
        <dbReference type="ARBA" id="ARBA00023065"/>
    </source>
</evidence>
<dbReference type="InterPro" id="IPR036734">
    <property type="entry name" value="Neur_chan_lig-bd_sf"/>
</dbReference>
<comment type="subcellular location">
    <subcellularLocation>
        <location evidence="2">Cell membrane</location>
    </subcellularLocation>
    <subcellularLocation>
        <location evidence="1">Membrane</location>
        <topology evidence="1">Multi-pass membrane protein</topology>
    </subcellularLocation>
</comment>
<keyword evidence="5 11" id="KW-0812">Transmembrane</keyword>
<gene>
    <name evidence="14" type="ORF">X798_00812</name>
</gene>
<keyword evidence="7 11" id="KW-1133">Transmembrane helix</keyword>
<evidence type="ECO:0000256" key="9">
    <source>
        <dbReference type="ARBA" id="ARBA00023136"/>
    </source>
</evidence>
<protein>
    <submittedName>
        <fullName evidence="14">Putative glutamate-gated chloride channel</fullName>
    </submittedName>
</protein>
<evidence type="ECO:0000256" key="2">
    <source>
        <dbReference type="ARBA" id="ARBA00004236"/>
    </source>
</evidence>
<evidence type="ECO:0000256" key="11">
    <source>
        <dbReference type="SAM" id="Phobius"/>
    </source>
</evidence>
<evidence type="ECO:0000313" key="15">
    <source>
        <dbReference type="Proteomes" id="UP000242913"/>
    </source>
</evidence>
<dbReference type="InterPro" id="IPR044721">
    <property type="entry name" value="GluCl_TM"/>
</dbReference>